<feature type="binding site" evidence="6">
    <location>
        <position position="257"/>
    </location>
    <ligand>
        <name>Zn(2+)</name>
        <dbReference type="ChEBI" id="CHEBI:29105"/>
    </ligand>
</feature>
<feature type="transmembrane region" description="Helical" evidence="7">
    <location>
        <begin position="192"/>
        <end position="212"/>
    </location>
</feature>
<dbReference type="GO" id="GO:0038023">
    <property type="term" value="F:signaling receptor activity"/>
    <property type="evidence" value="ECO:0007669"/>
    <property type="project" value="TreeGrafter"/>
</dbReference>
<evidence type="ECO:0000256" key="5">
    <source>
        <dbReference type="ARBA" id="ARBA00023136"/>
    </source>
</evidence>
<accession>A0A9Q0RKM2</accession>
<keyword evidence="9" id="KW-1185">Reference proteome</keyword>
<dbReference type="GO" id="GO:0046872">
    <property type="term" value="F:metal ion binding"/>
    <property type="evidence" value="ECO:0007669"/>
    <property type="project" value="UniProtKB-KW"/>
</dbReference>
<name>A0A9Q0RKM2_BLOTA</name>
<comment type="caution">
    <text evidence="8">The sequence shown here is derived from an EMBL/GenBank/DDBJ whole genome shotgun (WGS) entry which is preliminary data.</text>
</comment>
<proteinExistence type="inferred from homology"/>
<feature type="transmembrane region" description="Helical" evidence="7">
    <location>
        <begin position="133"/>
        <end position="154"/>
    </location>
</feature>
<feature type="transmembrane region" description="Helical" evidence="7">
    <location>
        <begin position="160"/>
        <end position="180"/>
    </location>
</feature>
<evidence type="ECO:0000256" key="1">
    <source>
        <dbReference type="ARBA" id="ARBA00004141"/>
    </source>
</evidence>
<evidence type="ECO:0000256" key="2">
    <source>
        <dbReference type="ARBA" id="ARBA00007018"/>
    </source>
</evidence>
<keyword evidence="4 7" id="KW-1133">Transmembrane helix</keyword>
<dbReference type="GO" id="GO:0016020">
    <property type="term" value="C:membrane"/>
    <property type="evidence" value="ECO:0007669"/>
    <property type="project" value="UniProtKB-SubCell"/>
</dbReference>
<comment type="subcellular location">
    <subcellularLocation>
        <location evidence="1">Membrane</location>
        <topology evidence="1">Multi-pass membrane protein</topology>
    </subcellularLocation>
</comment>
<feature type="transmembrane region" description="Helical" evidence="7">
    <location>
        <begin position="259"/>
        <end position="283"/>
    </location>
</feature>
<keyword evidence="6" id="KW-0862">Zinc</keyword>
<keyword evidence="6" id="KW-0479">Metal-binding</keyword>
<feature type="transmembrane region" description="Helical" evidence="7">
    <location>
        <begin position="218"/>
        <end position="238"/>
    </location>
</feature>
<gene>
    <name evidence="8" type="ORF">RDWZM_005150</name>
</gene>
<organism evidence="8 9">
    <name type="scientific">Blomia tropicalis</name>
    <name type="common">Mite</name>
    <dbReference type="NCBI Taxonomy" id="40697"/>
    <lineage>
        <taxon>Eukaryota</taxon>
        <taxon>Metazoa</taxon>
        <taxon>Ecdysozoa</taxon>
        <taxon>Arthropoda</taxon>
        <taxon>Chelicerata</taxon>
        <taxon>Arachnida</taxon>
        <taxon>Acari</taxon>
        <taxon>Acariformes</taxon>
        <taxon>Sarcoptiformes</taxon>
        <taxon>Astigmata</taxon>
        <taxon>Glycyphagoidea</taxon>
        <taxon>Echimyopodidae</taxon>
        <taxon>Blomia</taxon>
    </lineage>
</organism>
<evidence type="ECO:0000256" key="3">
    <source>
        <dbReference type="ARBA" id="ARBA00022692"/>
    </source>
</evidence>
<dbReference type="AlphaFoldDB" id="A0A9Q0RKM2"/>
<evidence type="ECO:0000313" key="9">
    <source>
        <dbReference type="Proteomes" id="UP001142055"/>
    </source>
</evidence>
<evidence type="ECO:0000256" key="4">
    <source>
        <dbReference type="ARBA" id="ARBA00022989"/>
    </source>
</evidence>
<evidence type="ECO:0000256" key="6">
    <source>
        <dbReference type="PIRSR" id="PIRSR604254-1"/>
    </source>
</evidence>
<comment type="similarity">
    <text evidence="2">Belongs to the ADIPOR family.</text>
</comment>
<reference evidence="8" key="1">
    <citation type="submission" date="2022-12" db="EMBL/GenBank/DDBJ databases">
        <title>Genome assemblies of Blomia tropicalis.</title>
        <authorList>
            <person name="Cui Y."/>
        </authorList>
    </citation>
    <scope>NUCLEOTIDE SEQUENCE</scope>
    <source>
        <tissue evidence="8">Adult mites</tissue>
    </source>
</reference>
<evidence type="ECO:0000313" key="8">
    <source>
        <dbReference type="EMBL" id="KAJ6219338.1"/>
    </source>
</evidence>
<protein>
    <submittedName>
        <fullName evidence="8">Uncharacterized protein</fullName>
    </submittedName>
</protein>
<feature type="transmembrane region" description="Helical" evidence="7">
    <location>
        <begin position="95"/>
        <end position="117"/>
    </location>
</feature>
<feature type="binding site" evidence="6">
    <location>
        <position position="261"/>
    </location>
    <ligand>
        <name>Zn(2+)</name>
        <dbReference type="ChEBI" id="CHEBI:29105"/>
    </ligand>
</feature>
<keyword evidence="3 7" id="KW-0812">Transmembrane</keyword>
<dbReference type="OMA" id="LWRCLHM"/>
<dbReference type="PANTHER" id="PTHR20855:SF52">
    <property type="entry name" value="ADIPONECTIN RECEPTOR PROTEIN"/>
    <property type="match status" value="1"/>
</dbReference>
<dbReference type="Pfam" id="PF03006">
    <property type="entry name" value="HlyIII"/>
    <property type="match status" value="1"/>
</dbReference>
<feature type="binding site" evidence="6">
    <location>
        <position position="115"/>
    </location>
    <ligand>
        <name>Zn(2+)</name>
        <dbReference type="ChEBI" id="CHEBI:29105"/>
    </ligand>
</feature>
<evidence type="ECO:0000256" key="7">
    <source>
        <dbReference type="SAM" id="Phobius"/>
    </source>
</evidence>
<keyword evidence="5 7" id="KW-0472">Membrane</keyword>
<dbReference type="InterPro" id="IPR004254">
    <property type="entry name" value="AdipoR/HlyIII-related"/>
</dbReference>
<dbReference type="EMBL" id="JAPWDV010000002">
    <property type="protein sequence ID" value="KAJ6219338.1"/>
    <property type="molecule type" value="Genomic_DNA"/>
</dbReference>
<sequence>MHTSMVQMGRLLSGSNFRQQPLLNSKQVPKWLVDNPYIVGWCRSPSLTYSQCLLSVCQIHNQTLNIWTHIGGLFLLQYQLTYGFPTHLTDPIDNLFLKFAFIGIWMSYLCSVIYHVFNTSSFELARFLSQVDYFGITLHLIGVMLALVYFSFYHHLYFQLLYTGMYFILGAVCLVMNYFCMFNSCTNHMNSYQRSAFFCFIAMLSMPPQIYVGYLHSWTLFAMCFGSDMLYVIGAIIYSSKCPEKLSPGSFDLFSSHTIFHLFIIAAGYGSTVSLTLLSQAAISLKLEVEN</sequence>
<dbReference type="Proteomes" id="UP001142055">
    <property type="component" value="Chromosome 2"/>
</dbReference>
<dbReference type="PANTHER" id="PTHR20855">
    <property type="entry name" value="ADIPOR/PROGESTIN RECEPTOR-RELATED"/>
    <property type="match status" value="1"/>
</dbReference>